<name>L8G5C7_PSED2</name>
<dbReference type="AlphaFoldDB" id="L8G5C7"/>
<gene>
    <name evidence="3" type="ORF">GMDG_02760</name>
</gene>
<feature type="region of interest" description="Disordered" evidence="2">
    <location>
        <begin position="75"/>
        <end position="94"/>
    </location>
</feature>
<sequence>MPPRTRTQTADTEGSGSREAASLPPAESQQGIEDQLATAQAIEEELLAKLQLKEAAERIERLRKRLEDGDVAEVLPPGLPVDDQSVASSSSVSYGGLPKSIRPRQIAPYKGRTVREHSEFVTSCELSFRLEPSLNKSDELRCDLAATWLEGEPRDAWLQHEKEPDFQKTWKGFKKFLLDLVEDPVNQGLSTVIKYEEARQRPGQSAQTFATYLETLEGELKAYSEEHRVQHFLAKLRPDLRLRVITYPEIPRTRSALIALASRFEQANLPKGQEVEVRRTTRKKRGGRILTRGVRAEKERE</sequence>
<dbReference type="InParanoid" id="L8G5C7"/>
<dbReference type="STRING" id="658429.L8G5C7"/>
<protein>
    <recommendedName>
        <fullName evidence="5">Retrotransposon gag domain-containing protein</fullName>
    </recommendedName>
</protein>
<dbReference type="HOGENOM" id="CLU_080499_0_0_1"/>
<reference evidence="4" key="1">
    <citation type="submission" date="2010-09" db="EMBL/GenBank/DDBJ databases">
        <title>The genome sequence of Geomyces destructans 20631-21.</title>
        <authorList>
            <consortium name="The Broad Institute Genome Sequencing Platform"/>
            <person name="Cuomo C.A."/>
            <person name="Blehert D.S."/>
            <person name="Lorch J.M."/>
            <person name="Young S.K."/>
            <person name="Zeng Q."/>
            <person name="Gargeya S."/>
            <person name="Fitzgerald M."/>
            <person name="Haas B."/>
            <person name="Abouelleil A."/>
            <person name="Alvarado L."/>
            <person name="Arachchi H.M."/>
            <person name="Berlin A."/>
            <person name="Brown A."/>
            <person name="Chapman S.B."/>
            <person name="Chen Z."/>
            <person name="Dunbar C."/>
            <person name="Freedman E."/>
            <person name="Gearin G."/>
            <person name="Gellesch M."/>
            <person name="Goldberg J."/>
            <person name="Griggs A."/>
            <person name="Gujja S."/>
            <person name="Heiman D."/>
            <person name="Howarth C."/>
            <person name="Larson L."/>
            <person name="Lui A."/>
            <person name="MacDonald P.J.P."/>
            <person name="Montmayeur A."/>
            <person name="Murphy C."/>
            <person name="Neiman D."/>
            <person name="Pearson M."/>
            <person name="Priest M."/>
            <person name="Roberts A."/>
            <person name="Saif S."/>
            <person name="Shea T."/>
            <person name="Shenoy N."/>
            <person name="Sisk P."/>
            <person name="Stolte C."/>
            <person name="Sykes S."/>
            <person name="Wortman J."/>
            <person name="Nusbaum C."/>
            <person name="Birren B."/>
        </authorList>
    </citation>
    <scope>NUCLEOTIDE SEQUENCE [LARGE SCALE GENOMIC DNA]</scope>
    <source>
        <strain evidence="4">ATCC MYA-4855 / 20631-21</strain>
    </source>
</reference>
<evidence type="ECO:0000313" key="4">
    <source>
        <dbReference type="Proteomes" id="UP000011064"/>
    </source>
</evidence>
<feature type="region of interest" description="Disordered" evidence="2">
    <location>
        <begin position="277"/>
        <end position="301"/>
    </location>
</feature>
<keyword evidence="1" id="KW-0175">Coiled coil</keyword>
<dbReference type="Proteomes" id="UP000011064">
    <property type="component" value="Unassembled WGS sequence"/>
</dbReference>
<evidence type="ECO:0000256" key="2">
    <source>
        <dbReference type="SAM" id="MobiDB-lite"/>
    </source>
</evidence>
<feature type="compositionally biased region" description="Polar residues" evidence="2">
    <location>
        <begin position="1"/>
        <end position="15"/>
    </location>
</feature>
<evidence type="ECO:0000256" key="1">
    <source>
        <dbReference type="SAM" id="Coils"/>
    </source>
</evidence>
<dbReference type="EMBL" id="GL573208">
    <property type="protein sequence ID" value="ELR07878.1"/>
    <property type="molecule type" value="Genomic_DNA"/>
</dbReference>
<accession>L8G5C7</accession>
<proteinExistence type="predicted"/>
<keyword evidence="4" id="KW-1185">Reference proteome</keyword>
<evidence type="ECO:0008006" key="5">
    <source>
        <dbReference type="Google" id="ProtNLM"/>
    </source>
</evidence>
<dbReference type="VEuPathDB" id="FungiDB:GMDG_02760"/>
<feature type="region of interest" description="Disordered" evidence="2">
    <location>
        <begin position="1"/>
        <end position="33"/>
    </location>
</feature>
<dbReference type="OrthoDB" id="3944784at2759"/>
<organism evidence="3 4">
    <name type="scientific">Pseudogymnoascus destructans (strain ATCC MYA-4855 / 20631-21)</name>
    <name type="common">Bat white-nose syndrome fungus</name>
    <name type="synonym">Geomyces destructans</name>
    <dbReference type="NCBI Taxonomy" id="658429"/>
    <lineage>
        <taxon>Eukaryota</taxon>
        <taxon>Fungi</taxon>
        <taxon>Dikarya</taxon>
        <taxon>Ascomycota</taxon>
        <taxon>Pezizomycotina</taxon>
        <taxon>Leotiomycetes</taxon>
        <taxon>Thelebolales</taxon>
        <taxon>Thelebolaceae</taxon>
        <taxon>Pseudogymnoascus</taxon>
    </lineage>
</organism>
<evidence type="ECO:0000313" key="3">
    <source>
        <dbReference type="EMBL" id="ELR07878.1"/>
    </source>
</evidence>
<feature type="coiled-coil region" evidence="1">
    <location>
        <begin position="45"/>
        <end position="72"/>
    </location>
</feature>